<name>A0A3D8Y7P1_9BACT</name>
<accession>A0A3D8Y7P1</accession>
<organism evidence="2 3">
    <name type="scientific">Dyadobacter luteus</name>
    <dbReference type="NCBI Taxonomy" id="2259619"/>
    <lineage>
        <taxon>Bacteria</taxon>
        <taxon>Pseudomonadati</taxon>
        <taxon>Bacteroidota</taxon>
        <taxon>Cytophagia</taxon>
        <taxon>Cytophagales</taxon>
        <taxon>Spirosomataceae</taxon>
        <taxon>Dyadobacter</taxon>
    </lineage>
</organism>
<protein>
    <recommendedName>
        <fullName evidence="4">Tetratricopeptide repeat protein</fullName>
    </recommendedName>
</protein>
<sequence length="217" mass="23306">MKKLFFLIVVFAFTFTTSFAQDSAYQKAMKKEIAKVISTDSLGSLQQSANAFARIAAINPKEWQPLYYGALAFTFQGFSPALNLDKKDEVLAKADELLKSAEAVSPGNSEIVALQGFVLMAKLSADAANRGQSLSGTIMATYGKALAIDGKNPRALAMLAQMELGMAQFFGNGPEKACGLAKQSQAIFDAQDEAVLIANMQPTWGKPMARSVNSKCK</sequence>
<dbReference type="AlphaFoldDB" id="A0A3D8Y7P1"/>
<proteinExistence type="predicted"/>
<dbReference type="OrthoDB" id="1150971at2"/>
<evidence type="ECO:0000313" key="3">
    <source>
        <dbReference type="Proteomes" id="UP000256373"/>
    </source>
</evidence>
<evidence type="ECO:0008006" key="4">
    <source>
        <dbReference type="Google" id="ProtNLM"/>
    </source>
</evidence>
<dbReference type="EMBL" id="QNUL01000020">
    <property type="protein sequence ID" value="REA58527.1"/>
    <property type="molecule type" value="Genomic_DNA"/>
</dbReference>
<reference evidence="2 3" key="1">
    <citation type="submission" date="2018-07" db="EMBL/GenBank/DDBJ databases">
        <title>Dyadobacter roseus sp. nov., isolated from rose rhizosphere soil.</title>
        <authorList>
            <person name="Chen L."/>
        </authorList>
    </citation>
    <scope>NUCLEOTIDE SEQUENCE [LARGE SCALE GENOMIC DNA]</scope>
    <source>
        <strain evidence="2 3">RS19</strain>
    </source>
</reference>
<feature type="chain" id="PRO_5017652130" description="Tetratricopeptide repeat protein" evidence="1">
    <location>
        <begin position="21"/>
        <end position="217"/>
    </location>
</feature>
<dbReference type="Proteomes" id="UP000256373">
    <property type="component" value="Unassembled WGS sequence"/>
</dbReference>
<keyword evidence="1" id="KW-0732">Signal</keyword>
<evidence type="ECO:0000313" key="2">
    <source>
        <dbReference type="EMBL" id="REA58527.1"/>
    </source>
</evidence>
<keyword evidence="3" id="KW-1185">Reference proteome</keyword>
<comment type="caution">
    <text evidence="2">The sequence shown here is derived from an EMBL/GenBank/DDBJ whole genome shotgun (WGS) entry which is preliminary data.</text>
</comment>
<evidence type="ECO:0000256" key="1">
    <source>
        <dbReference type="SAM" id="SignalP"/>
    </source>
</evidence>
<dbReference type="RefSeq" id="WP_115832861.1">
    <property type="nucleotide sequence ID" value="NZ_QNUL01000020.1"/>
</dbReference>
<feature type="signal peptide" evidence="1">
    <location>
        <begin position="1"/>
        <end position="20"/>
    </location>
</feature>
<gene>
    <name evidence="2" type="ORF">DSL64_20800</name>
</gene>